<dbReference type="AlphaFoldDB" id="A0A2Z6NP87"/>
<protein>
    <submittedName>
        <fullName evidence="1">Uncharacterized protein</fullName>
    </submittedName>
</protein>
<organism evidence="1 2">
    <name type="scientific">Trifolium subterraneum</name>
    <name type="common">Subterranean clover</name>
    <dbReference type="NCBI Taxonomy" id="3900"/>
    <lineage>
        <taxon>Eukaryota</taxon>
        <taxon>Viridiplantae</taxon>
        <taxon>Streptophyta</taxon>
        <taxon>Embryophyta</taxon>
        <taxon>Tracheophyta</taxon>
        <taxon>Spermatophyta</taxon>
        <taxon>Magnoliopsida</taxon>
        <taxon>eudicotyledons</taxon>
        <taxon>Gunneridae</taxon>
        <taxon>Pentapetalae</taxon>
        <taxon>rosids</taxon>
        <taxon>fabids</taxon>
        <taxon>Fabales</taxon>
        <taxon>Fabaceae</taxon>
        <taxon>Papilionoideae</taxon>
        <taxon>50 kb inversion clade</taxon>
        <taxon>NPAAA clade</taxon>
        <taxon>Hologalegina</taxon>
        <taxon>IRL clade</taxon>
        <taxon>Trifolieae</taxon>
        <taxon>Trifolium</taxon>
    </lineage>
</organism>
<reference evidence="2" key="1">
    <citation type="journal article" date="2017" name="Front. Plant Sci.">
        <title>Climate Clever Clovers: New Paradigm to Reduce the Environmental Footprint of Ruminants by Breeding Low Methanogenic Forages Utilizing Haplotype Variation.</title>
        <authorList>
            <person name="Kaur P."/>
            <person name="Appels R."/>
            <person name="Bayer P.E."/>
            <person name="Keeble-Gagnere G."/>
            <person name="Wang J."/>
            <person name="Hirakawa H."/>
            <person name="Shirasawa K."/>
            <person name="Vercoe P."/>
            <person name="Stefanova K."/>
            <person name="Durmic Z."/>
            <person name="Nichols P."/>
            <person name="Revell C."/>
            <person name="Isobe S.N."/>
            <person name="Edwards D."/>
            <person name="Erskine W."/>
        </authorList>
    </citation>
    <scope>NUCLEOTIDE SEQUENCE [LARGE SCALE GENOMIC DNA]</scope>
    <source>
        <strain evidence="2">cv. Daliak</strain>
    </source>
</reference>
<keyword evidence="2" id="KW-1185">Reference proteome</keyword>
<evidence type="ECO:0000313" key="1">
    <source>
        <dbReference type="EMBL" id="GAU33439.1"/>
    </source>
</evidence>
<proteinExistence type="predicted"/>
<gene>
    <name evidence="1" type="ORF">TSUD_380750</name>
</gene>
<accession>A0A2Z6NP87</accession>
<dbReference type="Proteomes" id="UP000242715">
    <property type="component" value="Unassembled WGS sequence"/>
</dbReference>
<sequence>MNTSLQAYISKLQQNFYLLSPFNELPQSSIYLHGVKVTFLMTHKSKKKIVDYPTRAATADYHTCKEPLYENIQRWATAEDYH</sequence>
<name>A0A2Z6NP87_TRISU</name>
<dbReference type="EMBL" id="DF973525">
    <property type="protein sequence ID" value="GAU33439.1"/>
    <property type="molecule type" value="Genomic_DNA"/>
</dbReference>
<evidence type="ECO:0000313" key="2">
    <source>
        <dbReference type="Proteomes" id="UP000242715"/>
    </source>
</evidence>